<dbReference type="SUPFAM" id="SSF53335">
    <property type="entry name" value="S-adenosyl-L-methionine-dependent methyltransferases"/>
    <property type="match status" value="1"/>
</dbReference>
<proteinExistence type="predicted"/>
<gene>
    <name evidence="2" type="ORF">C1SCF055_LOCUS25117</name>
</gene>
<dbReference type="OrthoDB" id="436093at2759"/>
<keyword evidence="4" id="KW-1185">Reference proteome</keyword>
<comment type="caution">
    <text evidence="2">The sequence shown here is derived from an EMBL/GenBank/DDBJ whole genome shotgun (WGS) entry which is preliminary data.</text>
</comment>
<feature type="non-terminal residue" evidence="2">
    <location>
        <position position="1"/>
    </location>
</feature>
<keyword evidence="3" id="KW-0489">Methyltransferase</keyword>
<sequence>SETTISPLITFQAEGYCPDECKNGCPACNTVCRACSFCNPEAAGPFGKAAEYCKADVKASTKGQTLHWTVPPTHGKETVGTIEMEVRCRTPCFEVWFSNVPSFANYQTQIVRDTELALPEVEAFAYARVRALQYSEVSGEAAHSAWSNTIIWGDDSDEATIPPSSTVTTQTFTTATTVTVTTFTITTTATTLPAGLPTTMEPMWFLPEGQLPESPEKDGDQPDGIEATISFASTPQAVLGMSSVAKTQALQASLSSMLEVQTGKVKVLALRAAKVLLPRDQSQVSFTPSLRSRRLISMQHLTGEVQADFVVLCADAKERHTITAAIQAILLDESAKQRFVNAFKALSNSPVEVDSVQCAMVDRYRSKRYQMNGKVLVAATSQWIALFCHGAMVSHVGRCTEEALPKECLSEGLAKISQDLLNQSCRLCPGARDSRVAADGHLQGETESTFEFGPGVCLDISQTGAEAMADLALQAISARQRCPLIFWTGYLITMQYAIGTRPSDISSHLLSLATVSSFSAGDSFDLHPFPFWSESRSLRDQILFHVNFMTGSGLICDDVGKTGSARGRYILRAAQDRMETHCSVRLSDAQLVKRCRQKRRSQSSKAMRGWEIGHGVVRPFPTPRQPEELLKQIQCPTEAQEAEFFASWPEDWRQRSETALQKYANRSSGRRQVLGSGCEEPSSEWREDLRPLHKCVLVVVLERLQLAPGSLVLDWGTGCGHKLTWAAQLYDIFGVGLDLVEGNVKWAREHSMGLFCQVDGRYVDWLPESTFDAVISYAALCHLHPEDQCAVVRKLVGKVVPGGQLWFGWNSPMIGDMEGVVEKPEFYSDEFWNTCFSQAKWNETIQWESVLESHLFPDDITNHESYLFWWPAYSLFIKRLHAPTPSAEVEKKYLDHYFFCDSFTAAAMNIALQSLWGPELS</sequence>
<feature type="domain" description="Methyltransferase" evidence="1">
    <location>
        <begin position="712"/>
        <end position="803"/>
    </location>
</feature>
<dbReference type="CDD" id="cd02440">
    <property type="entry name" value="AdoMet_MTases"/>
    <property type="match status" value="1"/>
</dbReference>
<dbReference type="GO" id="GO:0008168">
    <property type="term" value="F:methyltransferase activity"/>
    <property type="evidence" value="ECO:0007669"/>
    <property type="project" value="UniProtKB-KW"/>
</dbReference>
<keyword evidence="3" id="KW-0808">Transferase</keyword>
<name>A0A9P1CV36_9DINO</name>
<reference evidence="3 4" key="2">
    <citation type="submission" date="2024-05" db="EMBL/GenBank/DDBJ databases">
        <authorList>
            <person name="Chen Y."/>
            <person name="Shah S."/>
            <person name="Dougan E. K."/>
            <person name="Thang M."/>
            <person name="Chan C."/>
        </authorList>
    </citation>
    <scope>NUCLEOTIDE SEQUENCE [LARGE SCALE GENOMIC DNA]</scope>
</reference>
<dbReference type="EMBL" id="CAMXCT010002554">
    <property type="protein sequence ID" value="CAI3998849.1"/>
    <property type="molecule type" value="Genomic_DNA"/>
</dbReference>
<dbReference type="InterPro" id="IPR029063">
    <property type="entry name" value="SAM-dependent_MTases_sf"/>
</dbReference>
<evidence type="ECO:0000259" key="1">
    <source>
        <dbReference type="Pfam" id="PF13649"/>
    </source>
</evidence>
<organism evidence="2">
    <name type="scientific">Cladocopium goreaui</name>
    <dbReference type="NCBI Taxonomy" id="2562237"/>
    <lineage>
        <taxon>Eukaryota</taxon>
        <taxon>Sar</taxon>
        <taxon>Alveolata</taxon>
        <taxon>Dinophyceae</taxon>
        <taxon>Suessiales</taxon>
        <taxon>Symbiodiniaceae</taxon>
        <taxon>Cladocopium</taxon>
    </lineage>
</organism>
<protein>
    <submittedName>
        <fullName evidence="3">Methyltransferase type 11 domain-containing protein</fullName>
    </submittedName>
</protein>
<accession>A0A9P1CV36</accession>
<dbReference type="EMBL" id="CAMXCT020002554">
    <property type="protein sequence ID" value="CAL1152224.1"/>
    <property type="molecule type" value="Genomic_DNA"/>
</dbReference>
<evidence type="ECO:0000313" key="3">
    <source>
        <dbReference type="EMBL" id="CAL4786161.1"/>
    </source>
</evidence>
<dbReference type="InterPro" id="IPR041698">
    <property type="entry name" value="Methyltransf_25"/>
</dbReference>
<evidence type="ECO:0000313" key="2">
    <source>
        <dbReference type="EMBL" id="CAI3998849.1"/>
    </source>
</evidence>
<evidence type="ECO:0000313" key="4">
    <source>
        <dbReference type="Proteomes" id="UP001152797"/>
    </source>
</evidence>
<dbReference type="AlphaFoldDB" id="A0A9P1CV36"/>
<dbReference type="Proteomes" id="UP001152797">
    <property type="component" value="Unassembled WGS sequence"/>
</dbReference>
<dbReference type="Pfam" id="PF13649">
    <property type="entry name" value="Methyltransf_25"/>
    <property type="match status" value="1"/>
</dbReference>
<reference evidence="2" key="1">
    <citation type="submission" date="2022-10" db="EMBL/GenBank/DDBJ databases">
        <authorList>
            <person name="Chen Y."/>
            <person name="Dougan E. K."/>
            <person name="Chan C."/>
            <person name="Rhodes N."/>
            <person name="Thang M."/>
        </authorList>
    </citation>
    <scope>NUCLEOTIDE SEQUENCE</scope>
</reference>
<dbReference type="GO" id="GO:0032259">
    <property type="term" value="P:methylation"/>
    <property type="evidence" value="ECO:0007669"/>
    <property type="project" value="UniProtKB-KW"/>
</dbReference>
<dbReference type="Gene3D" id="3.40.50.150">
    <property type="entry name" value="Vaccinia Virus protein VP39"/>
    <property type="match status" value="1"/>
</dbReference>
<dbReference type="EMBL" id="CAMXCT030002554">
    <property type="protein sequence ID" value="CAL4786161.1"/>
    <property type="molecule type" value="Genomic_DNA"/>
</dbReference>